<dbReference type="EMBL" id="WVHT01000002">
    <property type="protein sequence ID" value="MXV50309.1"/>
    <property type="molecule type" value="Genomic_DNA"/>
</dbReference>
<keyword evidence="9" id="KW-1185">Reference proteome</keyword>
<dbReference type="InterPro" id="IPR012944">
    <property type="entry name" value="SusD_RagB_dom"/>
</dbReference>
<evidence type="ECO:0000313" key="9">
    <source>
        <dbReference type="Proteomes" id="UP000466586"/>
    </source>
</evidence>
<dbReference type="Pfam" id="PF07980">
    <property type="entry name" value="SusD_RagB"/>
    <property type="match status" value="1"/>
</dbReference>
<comment type="caution">
    <text evidence="8">The sequence shown here is derived from an EMBL/GenBank/DDBJ whole genome shotgun (WGS) entry which is preliminary data.</text>
</comment>
<reference evidence="8 9" key="1">
    <citation type="submission" date="2019-11" db="EMBL/GenBank/DDBJ databases">
        <title>Pedobacter sp. HMF7647 Genome sequencing and assembly.</title>
        <authorList>
            <person name="Kang H."/>
            <person name="Kim H."/>
            <person name="Joh K."/>
        </authorList>
    </citation>
    <scope>NUCLEOTIDE SEQUENCE [LARGE SCALE GENOMIC DNA]</scope>
    <source>
        <strain evidence="8 9">HMF7647</strain>
    </source>
</reference>
<evidence type="ECO:0000256" key="4">
    <source>
        <dbReference type="ARBA" id="ARBA00023136"/>
    </source>
</evidence>
<evidence type="ECO:0000256" key="2">
    <source>
        <dbReference type="ARBA" id="ARBA00006275"/>
    </source>
</evidence>
<dbReference type="InterPro" id="IPR011990">
    <property type="entry name" value="TPR-like_helical_dom_sf"/>
</dbReference>
<evidence type="ECO:0000256" key="3">
    <source>
        <dbReference type="ARBA" id="ARBA00022729"/>
    </source>
</evidence>
<protein>
    <submittedName>
        <fullName evidence="8">RagB/SusD family nutrient uptake outer membrane protein</fullName>
    </submittedName>
</protein>
<name>A0A7K1Y894_9SPHI</name>
<dbReference type="Proteomes" id="UP000466586">
    <property type="component" value="Unassembled WGS sequence"/>
</dbReference>
<organism evidence="8 9">
    <name type="scientific">Hufsiella arboris</name>
    <dbReference type="NCBI Taxonomy" id="2695275"/>
    <lineage>
        <taxon>Bacteria</taxon>
        <taxon>Pseudomonadati</taxon>
        <taxon>Bacteroidota</taxon>
        <taxon>Sphingobacteriia</taxon>
        <taxon>Sphingobacteriales</taxon>
        <taxon>Sphingobacteriaceae</taxon>
        <taxon>Hufsiella</taxon>
    </lineage>
</organism>
<dbReference type="Pfam" id="PF14322">
    <property type="entry name" value="SusD-like_3"/>
    <property type="match status" value="1"/>
</dbReference>
<comment type="similarity">
    <text evidence="2">Belongs to the SusD family.</text>
</comment>
<feature type="domain" description="RagB/SusD" evidence="6">
    <location>
        <begin position="343"/>
        <end position="461"/>
    </location>
</feature>
<dbReference type="InterPro" id="IPR033985">
    <property type="entry name" value="SusD-like_N"/>
</dbReference>
<evidence type="ECO:0000256" key="5">
    <source>
        <dbReference type="ARBA" id="ARBA00023237"/>
    </source>
</evidence>
<evidence type="ECO:0000313" key="8">
    <source>
        <dbReference type="EMBL" id="MXV50309.1"/>
    </source>
</evidence>
<dbReference type="SUPFAM" id="SSF48452">
    <property type="entry name" value="TPR-like"/>
    <property type="match status" value="1"/>
</dbReference>
<dbReference type="RefSeq" id="WP_160843488.1">
    <property type="nucleotide sequence ID" value="NZ_WVHT01000002.1"/>
</dbReference>
<evidence type="ECO:0000256" key="1">
    <source>
        <dbReference type="ARBA" id="ARBA00004442"/>
    </source>
</evidence>
<dbReference type="GO" id="GO:0009279">
    <property type="term" value="C:cell outer membrane"/>
    <property type="evidence" value="ECO:0007669"/>
    <property type="project" value="UniProtKB-SubCell"/>
</dbReference>
<evidence type="ECO:0000259" key="6">
    <source>
        <dbReference type="Pfam" id="PF07980"/>
    </source>
</evidence>
<gene>
    <name evidence="8" type="ORF">GS399_04940</name>
</gene>
<dbReference type="Gene3D" id="1.25.40.390">
    <property type="match status" value="2"/>
</dbReference>
<evidence type="ECO:0000259" key="7">
    <source>
        <dbReference type="Pfam" id="PF14322"/>
    </source>
</evidence>
<feature type="domain" description="SusD-like N-terminal" evidence="7">
    <location>
        <begin position="83"/>
        <end position="232"/>
    </location>
</feature>
<keyword evidence="5" id="KW-0998">Cell outer membrane</keyword>
<keyword evidence="3" id="KW-0732">Signal</keyword>
<proteinExistence type="inferred from homology"/>
<keyword evidence="4" id="KW-0472">Membrane</keyword>
<dbReference type="AlphaFoldDB" id="A0A7K1Y894"/>
<accession>A0A7K1Y894</accession>
<sequence length="462" mass="52371">MVKMPGWSSLYRWIFFASLAGITVLISAECRKFVEIDQPDKGTLVNTADYESLLNNTFDINYSYYLPWLSADDLDISDTSVQQQVWGTDREVYIWAADFMGDQNDPDWDRLYKQVYIFNEIIAGIPESRNGSPQQKRQILAEAKMNRAYSYLDLVCMYARWYNPSTAAGDPGVPLLLMPSFTEKLFRASVQAVYGQIINDLKAALPDLPALPLQVTRASAAAAYATLARTYLNMGNYRDALASADSALARKSSLLNLSLYRSDPLPLATIHPEIIFYKQLSPGPLSFYPLSEGLQHLFSPEDLRWQLFTADGLTHGRPAFSGRCLVRSQLSGEGISVGPDVPEMMLIKAECLARLGAFTEAMTTVNTLRRQRFSRDHYLPLAANNSTEVLQLVLQERRRELFGRGTRWFDQKRLNREPAFSKTTIRIFLGVSYMLEPNSNRYVFPIAKKYLAMNPEIVQNPR</sequence>
<comment type="subcellular location">
    <subcellularLocation>
        <location evidence="1">Cell outer membrane</location>
    </subcellularLocation>
</comment>